<dbReference type="PANTHER" id="PTHR30486">
    <property type="entry name" value="TWITCHING MOTILITY PROTEIN PILT"/>
    <property type="match status" value="1"/>
</dbReference>
<gene>
    <name evidence="3" type="ordered locus">Hore_05980</name>
</gene>
<comment type="similarity">
    <text evidence="1">Belongs to the GSP E family.</text>
</comment>
<dbReference type="GO" id="GO:0005524">
    <property type="term" value="F:ATP binding"/>
    <property type="evidence" value="ECO:0007669"/>
    <property type="project" value="InterPro"/>
</dbReference>
<dbReference type="eggNOG" id="COG2805">
    <property type="taxonomic scope" value="Bacteria"/>
</dbReference>
<dbReference type="InterPro" id="IPR006321">
    <property type="entry name" value="PilT/PilU"/>
</dbReference>
<organism evidence="3 4">
    <name type="scientific">Halothermothrix orenii (strain H 168 / OCM 544 / DSM 9562)</name>
    <dbReference type="NCBI Taxonomy" id="373903"/>
    <lineage>
        <taxon>Bacteria</taxon>
        <taxon>Bacillati</taxon>
        <taxon>Bacillota</taxon>
        <taxon>Clostridia</taxon>
        <taxon>Halanaerobiales</taxon>
        <taxon>Halothermotrichaceae</taxon>
        <taxon>Halothermothrix</taxon>
    </lineage>
</organism>
<keyword evidence="4" id="KW-1185">Reference proteome</keyword>
<dbReference type="PROSITE" id="PS00662">
    <property type="entry name" value="T2SP_E"/>
    <property type="match status" value="1"/>
</dbReference>
<dbReference type="STRING" id="373903.Hore_05980"/>
<evidence type="ECO:0000313" key="4">
    <source>
        <dbReference type="Proteomes" id="UP000000719"/>
    </source>
</evidence>
<dbReference type="GO" id="GO:0016887">
    <property type="term" value="F:ATP hydrolysis activity"/>
    <property type="evidence" value="ECO:0007669"/>
    <property type="project" value="InterPro"/>
</dbReference>
<dbReference type="HOGENOM" id="CLU_013446_4_0_9"/>
<dbReference type="InterPro" id="IPR050921">
    <property type="entry name" value="T4SS_GSP_E_ATPase"/>
</dbReference>
<sequence length="360" mass="40755">MVLMDIKEFLKKFVEDQHISDLHLTVNSKPVVRYDGKLKVFEEFSGRIGFEDMQNITKELMTDDQWQQFQEKGELDFSYSVPGFSRFRVNAYYQRGAIALALRIIPTKIPTIEELGLPQILKNLALMRKGLFLCTGPTGSGKTTTLASMINIINKNRQAHILTLEDPIEYLHRHNKSIVHQREVGIDTTSFKEGLRSALRQDPDVILVGEMRDHETISIALEAAETGHLVLATLHTNDAPQTIDRIIDVFPPQQQRQVRVQLSLTLNGIVSQQLLPRKDGNGRIAALEVLIGTPAVRNVIRDGKSHQLYSSMQTGGKYGMITMDNYILDLLSKSLINKDTALRRANDPEYIKKRINAVRV</sequence>
<dbReference type="Proteomes" id="UP000000719">
    <property type="component" value="Chromosome"/>
</dbReference>
<dbReference type="CDD" id="cd01131">
    <property type="entry name" value="PilT"/>
    <property type="match status" value="1"/>
</dbReference>
<protein>
    <submittedName>
        <fullName evidence="3">Tfp pilus assembly protein, pilus retraction ATPase PilT</fullName>
    </submittedName>
</protein>
<dbReference type="Pfam" id="PF00437">
    <property type="entry name" value="T2SSE"/>
    <property type="match status" value="1"/>
</dbReference>
<dbReference type="EMBL" id="CP001098">
    <property type="protein sequence ID" value="ACL69355.1"/>
    <property type="molecule type" value="Genomic_DNA"/>
</dbReference>
<dbReference type="Gene3D" id="3.40.50.300">
    <property type="entry name" value="P-loop containing nucleotide triphosphate hydrolases"/>
    <property type="match status" value="1"/>
</dbReference>
<name>B8D2C8_HALOH</name>
<dbReference type="InterPro" id="IPR027417">
    <property type="entry name" value="P-loop_NTPase"/>
</dbReference>
<evidence type="ECO:0000313" key="3">
    <source>
        <dbReference type="EMBL" id="ACL69355.1"/>
    </source>
</evidence>
<dbReference type="InterPro" id="IPR001482">
    <property type="entry name" value="T2SS/T4SS_dom"/>
</dbReference>
<evidence type="ECO:0000256" key="1">
    <source>
        <dbReference type="ARBA" id="ARBA00006611"/>
    </source>
</evidence>
<reference evidence="3 4" key="1">
    <citation type="journal article" date="2009" name="PLoS ONE">
        <title>Genome analysis of the anaerobic thermohalophilic bacterium Halothermothrix orenii.</title>
        <authorList>
            <person name="Mavromatis K."/>
            <person name="Ivanova N."/>
            <person name="Anderson I."/>
            <person name="Lykidis A."/>
            <person name="Hooper S.D."/>
            <person name="Sun H."/>
            <person name="Kunin V."/>
            <person name="Lapidus A."/>
            <person name="Hugenholtz P."/>
            <person name="Patel B."/>
            <person name="Kyrpides N.C."/>
        </authorList>
    </citation>
    <scope>NUCLEOTIDE SEQUENCE [LARGE SCALE GENOMIC DNA]</scope>
    <source>
        <strain evidence="4">H 168 / OCM 544 / DSM 9562</strain>
    </source>
</reference>
<dbReference type="AlphaFoldDB" id="B8D2C8"/>
<dbReference type="Gene3D" id="3.30.450.90">
    <property type="match status" value="1"/>
</dbReference>
<feature type="domain" description="Bacterial type II secretion system protein E" evidence="2">
    <location>
        <begin position="199"/>
        <end position="213"/>
    </location>
</feature>
<accession>B8D2C8</accession>
<dbReference type="SUPFAM" id="SSF52540">
    <property type="entry name" value="P-loop containing nucleoside triphosphate hydrolases"/>
    <property type="match status" value="1"/>
</dbReference>
<dbReference type="NCBIfam" id="TIGR01420">
    <property type="entry name" value="pilT_fam"/>
    <property type="match status" value="1"/>
</dbReference>
<evidence type="ECO:0000259" key="2">
    <source>
        <dbReference type="PROSITE" id="PS00662"/>
    </source>
</evidence>
<proteinExistence type="inferred from homology"/>
<dbReference type="KEGG" id="hor:Hore_05980"/>